<keyword evidence="1" id="KW-1133">Transmembrane helix</keyword>
<accession>A0ABY1RW65</accession>
<reference evidence="2 3" key="1">
    <citation type="submission" date="2017-05" db="EMBL/GenBank/DDBJ databases">
        <authorList>
            <person name="Varghese N."/>
            <person name="Submissions S."/>
        </authorList>
    </citation>
    <scope>NUCLEOTIDE SEQUENCE [LARGE SCALE GENOMIC DNA]</scope>
    <source>
        <strain evidence="2 3">CGMCC 1.7287</strain>
    </source>
</reference>
<gene>
    <name evidence="2" type="ORF">SAMN04487964_101244</name>
</gene>
<keyword evidence="3" id="KW-1185">Reference proteome</keyword>
<feature type="transmembrane region" description="Helical" evidence="1">
    <location>
        <begin position="27"/>
        <end position="51"/>
    </location>
</feature>
<feature type="transmembrane region" description="Helical" evidence="1">
    <location>
        <begin position="167"/>
        <end position="192"/>
    </location>
</feature>
<evidence type="ECO:0000313" key="3">
    <source>
        <dbReference type="Proteomes" id="UP001159257"/>
    </source>
</evidence>
<dbReference type="EMBL" id="FXWV01000001">
    <property type="protein sequence ID" value="SMR69409.1"/>
    <property type="molecule type" value="Genomic_DNA"/>
</dbReference>
<evidence type="ECO:0000256" key="1">
    <source>
        <dbReference type="SAM" id="Phobius"/>
    </source>
</evidence>
<proteinExistence type="predicted"/>
<evidence type="ECO:0000313" key="2">
    <source>
        <dbReference type="EMBL" id="SMR69409.1"/>
    </source>
</evidence>
<keyword evidence="1" id="KW-0812">Transmembrane</keyword>
<sequence length="195" mass="21691">MLTGLVFSGVAAFMAYNVWDELHSPRISYFALMVQGMILLGFGLFSPALLLGGLYMRCNQLQLDAGPQVLVTTRRFLGFNHQRSIAVADVEGMAERIVGRMGQGVESELEYAIDAYMKDGQRIRLGDGIQGQQEAELLLAHLQALTGIEHRPDPATYRLQRSITPTWVLWLPVLFKSTGILIFGLTIAAFLADFW</sequence>
<keyword evidence="1" id="KW-0472">Membrane</keyword>
<name>A0ABY1RW65_9GAMM</name>
<organism evidence="2 3">
    <name type="scientific">Marinobacterium sediminicola</name>
    <dbReference type="NCBI Taxonomy" id="518898"/>
    <lineage>
        <taxon>Bacteria</taxon>
        <taxon>Pseudomonadati</taxon>
        <taxon>Pseudomonadota</taxon>
        <taxon>Gammaproteobacteria</taxon>
        <taxon>Oceanospirillales</taxon>
        <taxon>Oceanospirillaceae</taxon>
        <taxon>Marinobacterium</taxon>
    </lineage>
</organism>
<comment type="caution">
    <text evidence="2">The sequence shown here is derived from an EMBL/GenBank/DDBJ whole genome shotgun (WGS) entry which is preliminary data.</text>
</comment>
<protein>
    <submittedName>
        <fullName evidence="2">Uncharacterized protein</fullName>
    </submittedName>
</protein>
<dbReference type="Proteomes" id="UP001159257">
    <property type="component" value="Unassembled WGS sequence"/>
</dbReference>